<keyword evidence="3" id="KW-1185">Reference proteome</keyword>
<name>A0ABU5E2M2_9PROT</name>
<accession>A0ABU5E2M2</accession>
<proteinExistence type="predicted"/>
<evidence type="ECO:0000313" key="3">
    <source>
        <dbReference type="Proteomes" id="UP001271769"/>
    </source>
</evidence>
<feature type="domain" description="DinB-like" evidence="1">
    <location>
        <begin position="14"/>
        <end position="152"/>
    </location>
</feature>
<dbReference type="Proteomes" id="UP001271769">
    <property type="component" value="Unassembled WGS sequence"/>
</dbReference>
<evidence type="ECO:0000313" key="2">
    <source>
        <dbReference type="EMBL" id="MDY0873454.1"/>
    </source>
</evidence>
<organism evidence="2 3">
    <name type="scientific">Dongia rigui</name>
    <dbReference type="NCBI Taxonomy" id="940149"/>
    <lineage>
        <taxon>Bacteria</taxon>
        <taxon>Pseudomonadati</taxon>
        <taxon>Pseudomonadota</taxon>
        <taxon>Alphaproteobacteria</taxon>
        <taxon>Rhodospirillales</taxon>
        <taxon>Dongiaceae</taxon>
        <taxon>Dongia</taxon>
    </lineage>
</organism>
<comment type="caution">
    <text evidence="2">The sequence shown here is derived from an EMBL/GenBank/DDBJ whole genome shotgun (WGS) entry which is preliminary data.</text>
</comment>
<sequence length="164" mass="18467">MDLLPHNLNTLRSFPSALRDLLSGIPAPALDWQPASWEGIPSESLTIRQQICHMRDIEADGYTQRFQRLLNENNPVLESIDGYALVEARQYDRTDLATALDAFEAARERTMVILDRLTPPDLARRGTFEGYGPVTVRGLVHFLCSHDQQHLAGIQWLLGMKDAA</sequence>
<protein>
    <submittedName>
        <fullName evidence="2">DinB family protein</fullName>
    </submittedName>
</protein>
<dbReference type="InterPro" id="IPR034660">
    <property type="entry name" value="DinB/YfiT-like"/>
</dbReference>
<dbReference type="RefSeq" id="WP_320501928.1">
    <property type="nucleotide sequence ID" value="NZ_JAXCLX010000003.1"/>
</dbReference>
<dbReference type="Gene3D" id="1.20.120.450">
    <property type="entry name" value="dinb family like domain"/>
    <property type="match status" value="1"/>
</dbReference>
<dbReference type="InterPro" id="IPR024775">
    <property type="entry name" value="DinB-like"/>
</dbReference>
<dbReference type="EMBL" id="JAXCLX010000003">
    <property type="protein sequence ID" value="MDY0873454.1"/>
    <property type="molecule type" value="Genomic_DNA"/>
</dbReference>
<reference evidence="2 3" key="1">
    <citation type="journal article" date="2013" name="Antonie Van Leeuwenhoek">
        <title>Dongia rigui sp. nov., isolated from freshwater of a large wetland in Korea.</title>
        <authorList>
            <person name="Baik K.S."/>
            <person name="Hwang Y.M."/>
            <person name="Choi J.S."/>
            <person name="Kwon J."/>
            <person name="Seong C.N."/>
        </authorList>
    </citation>
    <scope>NUCLEOTIDE SEQUENCE [LARGE SCALE GENOMIC DNA]</scope>
    <source>
        <strain evidence="2 3">04SU4-P</strain>
    </source>
</reference>
<gene>
    <name evidence="2" type="ORF">SMD31_16055</name>
</gene>
<dbReference type="SUPFAM" id="SSF109854">
    <property type="entry name" value="DinB/YfiT-like putative metalloenzymes"/>
    <property type="match status" value="1"/>
</dbReference>
<dbReference type="Pfam" id="PF12867">
    <property type="entry name" value="DinB_2"/>
    <property type="match status" value="1"/>
</dbReference>
<evidence type="ECO:0000259" key="1">
    <source>
        <dbReference type="Pfam" id="PF12867"/>
    </source>
</evidence>